<dbReference type="InterPro" id="IPR020791">
    <property type="entry name" value="Leu-tRNA-lgase_arc"/>
</dbReference>
<keyword evidence="5 8" id="KW-0067">ATP-binding</keyword>
<evidence type="ECO:0000313" key="11">
    <source>
        <dbReference type="EMBL" id="AWR93514.1"/>
    </source>
</evidence>
<comment type="catalytic activity">
    <reaction evidence="8">
        <text>tRNA(Leu) + L-leucine + ATP = L-leucyl-tRNA(Leu) + AMP + diphosphate</text>
        <dbReference type="Rhea" id="RHEA:11688"/>
        <dbReference type="Rhea" id="RHEA-COMP:9613"/>
        <dbReference type="Rhea" id="RHEA-COMP:9622"/>
        <dbReference type="ChEBI" id="CHEBI:30616"/>
        <dbReference type="ChEBI" id="CHEBI:33019"/>
        <dbReference type="ChEBI" id="CHEBI:57427"/>
        <dbReference type="ChEBI" id="CHEBI:78442"/>
        <dbReference type="ChEBI" id="CHEBI:78494"/>
        <dbReference type="ChEBI" id="CHEBI:456215"/>
        <dbReference type="EC" id="6.1.1.4"/>
    </reaction>
</comment>
<comment type="subcellular location">
    <subcellularLocation>
        <location evidence="8">Cytoplasm</location>
    </subcellularLocation>
</comment>
<evidence type="ECO:0000256" key="7">
    <source>
        <dbReference type="ARBA" id="ARBA00023146"/>
    </source>
</evidence>
<evidence type="ECO:0000256" key="3">
    <source>
        <dbReference type="ARBA" id="ARBA00022598"/>
    </source>
</evidence>
<keyword evidence="3 8" id="KW-0436">Ligase</keyword>
<evidence type="ECO:0000259" key="9">
    <source>
        <dbReference type="Pfam" id="PF00133"/>
    </source>
</evidence>
<feature type="binding site" evidence="8">
    <location>
        <position position="624"/>
    </location>
    <ligand>
        <name>ATP</name>
        <dbReference type="ChEBI" id="CHEBI:30616"/>
    </ligand>
</feature>
<reference evidence="11 12" key="1">
    <citation type="submission" date="2018-05" db="EMBL/GenBank/DDBJ databases">
        <title>Complete Genome Sequences of Extremely Thermoacidophilic, Metal-Mobilizing Type-Strain Members of the Archaeal Family Sulfolobaceae: Acidianus brierleyi DSM-1651T, Acidianus sulfidivorans DSM-18786T, Metallosphaera hakonensis DSM-7519T, and Metallosphaera prunae DSM-10039T.</title>
        <authorList>
            <person name="Counts J.A."/>
            <person name="Kelly R.M."/>
        </authorList>
    </citation>
    <scope>NUCLEOTIDE SEQUENCE [LARGE SCALE GENOMIC DNA]</scope>
    <source>
        <strain evidence="11 12">DSM 1651</strain>
    </source>
</reference>
<gene>
    <name evidence="8 11" type="primary">leuS</name>
    <name evidence="11" type="ORF">DFR85_01690</name>
</gene>
<organism evidence="11 12">
    <name type="scientific">Acidianus brierleyi</name>
    <dbReference type="NCBI Taxonomy" id="41673"/>
    <lineage>
        <taxon>Archaea</taxon>
        <taxon>Thermoproteota</taxon>
        <taxon>Thermoprotei</taxon>
        <taxon>Sulfolobales</taxon>
        <taxon>Sulfolobaceae</taxon>
        <taxon>Acidianus</taxon>
    </lineage>
</organism>
<evidence type="ECO:0000313" key="12">
    <source>
        <dbReference type="Proteomes" id="UP000248044"/>
    </source>
</evidence>
<dbReference type="AlphaFoldDB" id="A0A2U9IBZ0"/>
<keyword evidence="6 8" id="KW-0648">Protein biosynthesis</keyword>
<dbReference type="NCBIfam" id="TIGR00395">
    <property type="entry name" value="leuS_arch"/>
    <property type="match status" value="1"/>
</dbReference>
<dbReference type="GO" id="GO:0004823">
    <property type="term" value="F:leucine-tRNA ligase activity"/>
    <property type="evidence" value="ECO:0007669"/>
    <property type="project" value="UniProtKB-UniRule"/>
</dbReference>
<protein>
    <recommendedName>
        <fullName evidence="8">Leucine--tRNA ligase</fullName>
        <ecNumber evidence="8">6.1.1.4</ecNumber>
    </recommendedName>
    <alternativeName>
        <fullName evidence="8">Leucyl-tRNA synthetase</fullName>
        <shortName evidence="8">LeuRS</shortName>
    </alternativeName>
</protein>
<accession>A0A2U9IBZ0</accession>
<dbReference type="GO" id="GO:0006429">
    <property type="term" value="P:leucyl-tRNA aminoacylation"/>
    <property type="evidence" value="ECO:0007669"/>
    <property type="project" value="UniProtKB-UniRule"/>
</dbReference>
<dbReference type="InterPro" id="IPR009080">
    <property type="entry name" value="tRNAsynth_Ia_anticodon-bd"/>
</dbReference>
<keyword evidence="12" id="KW-1185">Reference proteome</keyword>
<keyword evidence="4 8" id="KW-0547">Nucleotide-binding</keyword>
<dbReference type="OrthoDB" id="23906at2157"/>
<dbReference type="GeneID" id="36830828"/>
<evidence type="ECO:0000256" key="2">
    <source>
        <dbReference type="ARBA" id="ARBA00022490"/>
    </source>
</evidence>
<dbReference type="Pfam" id="PF08264">
    <property type="entry name" value="Anticodon_1"/>
    <property type="match status" value="1"/>
</dbReference>
<dbReference type="Gene3D" id="1.10.730.10">
    <property type="entry name" value="Isoleucyl-tRNA Synthetase, Domain 1"/>
    <property type="match status" value="1"/>
</dbReference>
<dbReference type="NCBIfam" id="NF008957">
    <property type="entry name" value="PRK12300.1"/>
    <property type="match status" value="1"/>
</dbReference>
<dbReference type="PANTHER" id="PTHR45794:SF1">
    <property type="entry name" value="LEUCINE--TRNA LIGASE, CYTOPLASMIC"/>
    <property type="match status" value="1"/>
</dbReference>
<dbReference type="InterPro" id="IPR004493">
    <property type="entry name" value="Leu-tRNA-synth_Ia_arc/euk"/>
</dbReference>
<dbReference type="SUPFAM" id="SSF47323">
    <property type="entry name" value="Anticodon-binding domain of a subclass of class I aminoacyl-tRNA synthetases"/>
    <property type="match status" value="1"/>
</dbReference>
<dbReference type="RefSeq" id="WP_110269398.1">
    <property type="nucleotide sequence ID" value="NZ_CP029289.2"/>
</dbReference>
<evidence type="ECO:0000256" key="5">
    <source>
        <dbReference type="ARBA" id="ARBA00022840"/>
    </source>
</evidence>
<proteinExistence type="inferred from homology"/>
<dbReference type="GO" id="GO:0005737">
    <property type="term" value="C:cytoplasm"/>
    <property type="evidence" value="ECO:0007669"/>
    <property type="project" value="UniProtKB-SubCell"/>
</dbReference>
<keyword evidence="2 8" id="KW-0963">Cytoplasm</keyword>
<evidence type="ECO:0000259" key="10">
    <source>
        <dbReference type="Pfam" id="PF08264"/>
    </source>
</evidence>
<dbReference type="GO" id="GO:0002161">
    <property type="term" value="F:aminoacyl-tRNA deacylase activity"/>
    <property type="evidence" value="ECO:0007669"/>
    <property type="project" value="InterPro"/>
</dbReference>
<dbReference type="Pfam" id="PF00133">
    <property type="entry name" value="tRNA-synt_1"/>
    <property type="match status" value="1"/>
</dbReference>
<evidence type="ECO:0000256" key="4">
    <source>
        <dbReference type="ARBA" id="ARBA00022741"/>
    </source>
</evidence>
<feature type="domain" description="Methionyl/Valyl/Leucyl/Isoleucyl-tRNA synthetase anticodon-binding" evidence="10">
    <location>
        <begin position="695"/>
        <end position="821"/>
    </location>
</feature>
<dbReference type="Proteomes" id="UP000248044">
    <property type="component" value="Chromosome"/>
</dbReference>
<dbReference type="InterPro" id="IPR013155">
    <property type="entry name" value="M/V/L/I-tRNA-synth_anticd-bd"/>
</dbReference>
<dbReference type="InterPro" id="IPR009008">
    <property type="entry name" value="Val/Leu/Ile-tRNA-synth_edit"/>
</dbReference>
<dbReference type="SUPFAM" id="SSF50677">
    <property type="entry name" value="ValRS/IleRS/LeuRS editing domain"/>
    <property type="match status" value="1"/>
</dbReference>
<dbReference type="InterPro" id="IPR014729">
    <property type="entry name" value="Rossmann-like_a/b/a_fold"/>
</dbReference>
<dbReference type="HAMAP" id="MF_00049_A">
    <property type="entry name" value="Leu_tRNA_synth_A"/>
    <property type="match status" value="1"/>
</dbReference>
<keyword evidence="7 8" id="KW-0030">Aminoacyl-tRNA synthetase</keyword>
<evidence type="ECO:0000256" key="1">
    <source>
        <dbReference type="ARBA" id="ARBA00005594"/>
    </source>
</evidence>
<evidence type="ECO:0000256" key="6">
    <source>
        <dbReference type="ARBA" id="ARBA00022917"/>
    </source>
</evidence>
<sequence length="931" mass="108486">MSNEQFFNKLAEKWSKDFCNLFNVDPNEKPKFFITVAFPYTNSPFHIGHGRTYVTADIYARYMRMKGHNVLFPLAFQFTGTPILSMSEAIKRGDKDIISEFIDIYGIPREKLEEFTDPLKLAEYFKNEMENTAKKLGLSIDWRREFTTVDKRFEKFIQWQFRKLKDKGYVSQSTEAVGFCPNDNFPVGMHDTKGDIEPEIVKQNVILFENNDYLFPVVTPRPETIFGATALMINPKATYIIVKKDSKKWILTDKAFSKLSYQMNLEKIGEIKLEDLLKIKVINPLTGEKLDIIPNKIVEPDVGTGIVMAVPSHEPLHYLALIESGIKPELKRIIYTSEYEDIPSVEVVSIAGTKTPAELKDYIESLYKIEYYKGYMANDLENLVPDFMKQYIKDEINGKPVKDAREKIIELLKKLGHYDNIYEISNGPIYCRCGTEIVVKMMQNQLFINYDDPNWKSLTLKSLDKIKIIPEDERKDLEKVIFSLNKRACSRSRGLGARLPWDNSQIVDSLSDSTIYTVFYTIAHKLPQDPEKLQDVFWNYVLLGEGDVNKISEELQLDKKILEDIKSEFEYWYPVDSRHSGRDLIRNHLPFYLYNHLAIFGEKYLPRSIIINGFVRVGGKKMSKSFGNVYPLFKAINEFGADPIRLALTVSSEISEDTDFSSYITNSISNQLKRIYDTIMFFSKMEVSNDIKDEDIWFSSILHYKIKEISSLMDNLEFRKAYNIILYEFYELLKEYLEFRKNPNKDILNKFIDSWIKLLSPGAPFISEELWHSRYSTFVSKESFPNASDFQLDKKILMSMEYIRYLIDYINKMESILNKKSEKIIFYVTRPEKIGYIRDVINAVRAHKELPESDYLIRIRNNLQQIPDLIKDLILEYDLDEFNTIVGNVNFLLNKLNVDEIRVYYSDDPEAPDIKGKKGIALPLMPSIVII</sequence>
<evidence type="ECO:0000256" key="8">
    <source>
        <dbReference type="HAMAP-Rule" id="MF_00049"/>
    </source>
</evidence>
<dbReference type="KEGG" id="abri:DFR85_01690"/>
<dbReference type="Gene3D" id="3.40.50.620">
    <property type="entry name" value="HUPs"/>
    <property type="match status" value="1"/>
</dbReference>
<feature type="short sequence motif" description="'KMSKS' region" evidence="8">
    <location>
        <begin position="621"/>
        <end position="625"/>
    </location>
</feature>
<dbReference type="InterPro" id="IPR002300">
    <property type="entry name" value="aa-tRNA-synth_Ia"/>
</dbReference>
<name>A0A2U9IBZ0_9CREN</name>
<comment type="similarity">
    <text evidence="1 8">Belongs to the class-I aminoacyl-tRNA synthetase family.</text>
</comment>
<dbReference type="EMBL" id="CP029289">
    <property type="protein sequence ID" value="AWR93514.1"/>
    <property type="molecule type" value="Genomic_DNA"/>
</dbReference>
<dbReference type="GO" id="GO:0005524">
    <property type="term" value="F:ATP binding"/>
    <property type="evidence" value="ECO:0007669"/>
    <property type="project" value="UniProtKB-UniRule"/>
</dbReference>
<dbReference type="EC" id="6.1.1.4" evidence="8"/>
<feature type="short sequence motif" description="'HIGH' region" evidence="8">
    <location>
        <begin position="39"/>
        <end position="49"/>
    </location>
</feature>
<dbReference type="Gene3D" id="3.90.740.10">
    <property type="entry name" value="Valyl/Leucyl/Isoleucyl-tRNA synthetase, editing domain"/>
    <property type="match status" value="1"/>
</dbReference>
<dbReference type="PANTHER" id="PTHR45794">
    <property type="entry name" value="LEUCYL-TRNA SYNTHETASE"/>
    <property type="match status" value="1"/>
</dbReference>
<dbReference type="SUPFAM" id="SSF52374">
    <property type="entry name" value="Nucleotidylyl transferase"/>
    <property type="match status" value="1"/>
</dbReference>
<feature type="domain" description="Aminoacyl-tRNA synthetase class Ia" evidence="9">
    <location>
        <begin position="12"/>
        <end position="660"/>
    </location>
</feature>